<dbReference type="HAMAP" id="MF_00182">
    <property type="entry name" value="Formyl_trans"/>
    <property type="match status" value="1"/>
</dbReference>
<evidence type="ECO:0000259" key="9">
    <source>
        <dbReference type="Pfam" id="PF00551"/>
    </source>
</evidence>
<comment type="function">
    <text evidence="1 8">Attaches a formyl group to the free amino group of methionyl-tRNA(fMet). The formyl group appears to play a dual role in the initiator identity of N-formylmethionyl-tRNA by promoting its recognition by IF2 and preventing the misappropriation of this tRNA by the elongation apparatus.</text>
</comment>
<dbReference type="CDD" id="cd08646">
    <property type="entry name" value="FMT_core_Met-tRNA-FMT_N"/>
    <property type="match status" value="1"/>
</dbReference>
<proteinExistence type="inferred from homology"/>
<evidence type="ECO:0000256" key="6">
    <source>
        <dbReference type="ARBA" id="ARBA00022917"/>
    </source>
</evidence>
<evidence type="ECO:0000256" key="4">
    <source>
        <dbReference type="ARBA" id="ARBA00016014"/>
    </source>
</evidence>
<evidence type="ECO:0000256" key="1">
    <source>
        <dbReference type="ARBA" id="ARBA00002606"/>
    </source>
</evidence>
<dbReference type="PANTHER" id="PTHR11138:SF5">
    <property type="entry name" value="METHIONYL-TRNA FORMYLTRANSFERASE, MITOCHONDRIAL"/>
    <property type="match status" value="1"/>
</dbReference>
<keyword evidence="6 8" id="KW-0648">Protein biosynthesis</keyword>
<dbReference type="PANTHER" id="PTHR11138">
    <property type="entry name" value="METHIONYL-TRNA FORMYLTRANSFERASE"/>
    <property type="match status" value="1"/>
</dbReference>
<dbReference type="KEGG" id="salx:SALLE_v1c04090"/>
<organism evidence="11 12">
    <name type="scientific">Spiroplasma alleghenense</name>
    <dbReference type="NCBI Taxonomy" id="216931"/>
    <lineage>
        <taxon>Bacteria</taxon>
        <taxon>Bacillati</taxon>
        <taxon>Mycoplasmatota</taxon>
        <taxon>Mollicutes</taxon>
        <taxon>Entomoplasmatales</taxon>
        <taxon>Spiroplasmataceae</taxon>
        <taxon>Spiroplasma</taxon>
    </lineage>
</organism>
<dbReference type="RefSeq" id="WP_115557994.1">
    <property type="nucleotide sequence ID" value="NZ_CP031376.1"/>
</dbReference>
<comment type="catalytic activity">
    <reaction evidence="7 8">
        <text>L-methionyl-tRNA(fMet) + (6R)-10-formyltetrahydrofolate = N-formyl-L-methionyl-tRNA(fMet) + (6S)-5,6,7,8-tetrahydrofolate + H(+)</text>
        <dbReference type="Rhea" id="RHEA:24380"/>
        <dbReference type="Rhea" id="RHEA-COMP:9952"/>
        <dbReference type="Rhea" id="RHEA-COMP:9953"/>
        <dbReference type="ChEBI" id="CHEBI:15378"/>
        <dbReference type="ChEBI" id="CHEBI:57453"/>
        <dbReference type="ChEBI" id="CHEBI:78530"/>
        <dbReference type="ChEBI" id="CHEBI:78844"/>
        <dbReference type="ChEBI" id="CHEBI:195366"/>
        <dbReference type="EC" id="2.1.2.9"/>
    </reaction>
</comment>
<dbReference type="SUPFAM" id="SSF50486">
    <property type="entry name" value="FMT C-terminal domain-like"/>
    <property type="match status" value="1"/>
</dbReference>
<dbReference type="Pfam" id="PF02911">
    <property type="entry name" value="Formyl_trans_C"/>
    <property type="match status" value="1"/>
</dbReference>
<dbReference type="GO" id="GO:0005829">
    <property type="term" value="C:cytosol"/>
    <property type="evidence" value="ECO:0007669"/>
    <property type="project" value="TreeGrafter"/>
</dbReference>
<dbReference type="InterPro" id="IPR005794">
    <property type="entry name" value="Fmt"/>
</dbReference>
<gene>
    <name evidence="8 11" type="primary">fmt</name>
    <name evidence="11" type="ORF">SALLE_v1c04090</name>
</gene>
<dbReference type="SUPFAM" id="SSF53328">
    <property type="entry name" value="Formyltransferase"/>
    <property type="match status" value="1"/>
</dbReference>
<dbReference type="EMBL" id="CP031376">
    <property type="protein sequence ID" value="AXK51083.1"/>
    <property type="molecule type" value="Genomic_DNA"/>
</dbReference>
<sequence length="326" mass="36675">MKKRLVFFGTPSIAVEVLKGIDKNNFEIVGIVTQTDKKVGRKQEVTPPPVKQFGIENSICVFQPEKVSSIIKELTELKPDIILTCAYGKLLPKSVLDLVSGMAINVHASLLPKYRGSAPIQYAIMNGEKQTGISLMQMVQEMDAGDFYVQEKVEITENDNFESLYNKLAILGGKMVGQYLNDIYNGKIKPNVQDLSKVTLAPKILNNMEKINFNKSSQEVLNFIKALSPSPGAYAILNGERYKFYNARLLHENEFFAMTLNIKRSGEVISMDKEGFVVWTSRGMIKILEVQKQGKNRMSAGNYFSNQQREVTTGNVFNEDEAKFDF</sequence>
<feature type="domain" description="Formyl transferase N-terminal" evidence="9">
    <location>
        <begin position="4"/>
        <end position="175"/>
    </location>
</feature>
<feature type="binding site" evidence="8">
    <location>
        <begin position="109"/>
        <end position="112"/>
    </location>
    <ligand>
        <name>(6S)-5,6,7,8-tetrahydrofolate</name>
        <dbReference type="ChEBI" id="CHEBI:57453"/>
    </ligand>
</feature>
<dbReference type="InterPro" id="IPR044135">
    <property type="entry name" value="Met-tRNA-FMT_C"/>
</dbReference>
<accession>A0A345Z3A4</accession>
<evidence type="ECO:0000259" key="10">
    <source>
        <dbReference type="Pfam" id="PF02911"/>
    </source>
</evidence>
<reference evidence="11 12" key="1">
    <citation type="submission" date="2018-07" db="EMBL/GenBank/DDBJ databases">
        <title>Complete genome sequence of Spiroplasma alleghenense PLHS-1 (ATCC 51752).</title>
        <authorList>
            <person name="Chou L."/>
            <person name="Lee T.-Y."/>
            <person name="Tsai Y.-M."/>
            <person name="Kuo C.-H."/>
        </authorList>
    </citation>
    <scope>NUCLEOTIDE SEQUENCE [LARGE SCALE GENOMIC DNA]</scope>
    <source>
        <strain evidence="11 12">PLHS-1</strain>
    </source>
</reference>
<protein>
    <recommendedName>
        <fullName evidence="4 8">Methionyl-tRNA formyltransferase</fullName>
        <ecNumber evidence="3 8">2.1.2.9</ecNumber>
    </recommendedName>
</protein>
<dbReference type="Gene3D" id="3.40.50.170">
    <property type="entry name" value="Formyl transferase, N-terminal domain"/>
    <property type="match status" value="1"/>
</dbReference>
<evidence type="ECO:0000313" key="11">
    <source>
        <dbReference type="EMBL" id="AXK51083.1"/>
    </source>
</evidence>
<dbReference type="Pfam" id="PF00551">
    <property type="entry name" value="Formyl_trans_N"/>
    <property type="match status" value="1"/>
</dbReference>
<dbReference type="NCBIfam" id="TIGR00460">
    <property type="entry name" value="fmt"/>
    <property type="match status" value="1"/>
</dbReference>
<dbReference type="InterPro" id="IPR037022">
    <property type="entry name" value="Formyl_trans_C_sf"/>
</dbReference>
<keyword evidence="5 8" id="KW-0808">Transferase</keyword>
<dbReference type="GO" id="GO:0004479">
    <property type="term" value="F:methionyl-tRNA formyltransferase activity"/>
    <property type="evidence" value="ECO:0007669"/>
    <property type="project" value="UniProtKB-UniRule"/>
</dbReference>
<dbReference type="InterPro" id="IPR005793">
    <property type="entry name" value="Formyl_trans_C"/>
</dbReference>
<dbReference type="Proteomes" id="UP000254792">
    <property type="component" value="Chromosome"/>
</dbReference>
<dbReference type="InterPro" id="IPR011034">
    <property type="entry name" value="Formyl_transferase-like_C_sf"/>
</dbReference>
<evidence type="ECO:0000256" key="5">
    <source>
        <dbReference type="ARBA" id="ARBA00022679"/>
    </source>
</evidence>
<evidence type="ECO:0000256" key="3">
    <source>
        <dbReference type="ARBA" id="ARBA00012261"/>
    </source>
</evidence>
<dbReference type="InterPro" id="IPR002376">
    <property type="entry name" value="Formyl_transf_N"/>
</dbReference>
<dbReference type="AlphaFoldDB" id="A0A345Z3A4"/>
<dbReference type="InterPro" id="IPR041711">
    <property type="entry name" value="Met-tRNA-FMT_N"/>
</dbReference>
<evidence type="ECO:0000256" key="8">
    <source>
        <dbReference type="HAMAP-Rule" id="MF_00182"/>
    </source>
</evidence>
<evidence type="ECO:0000256" key="7">
    <source>
        <dbReference type="ARBA" id="ARBA00048558"/>
    </source>
</evidence>
<feature type="domain" description="Formyl transferase C-terminal" evidence="10">
    <location>
        <begin position="204"/>
        <end position="306"/>
    </location>
</feature>
<dbReference type="EC" id="2.1.2.9" evidence="3 8"/>
<keyword evidence="12" id="KW-1185">Reference proteome</keyword>
<dbReference type="CDD" id="cd08704">
    <property type="entry name" value="Met_tRNA_FMT_C"/>
    <property type="match status" value="1"/>
</dbReference>
<comment type="similarity">
    <text evidence="2 8">Belongs to the Fmt family.</text>
</comment>
<dbReference type="OrthoDB" id="9802815at2"/>
<evidence type="ECO:0000313" key="12">
    <source>
        <dbReference type="Proteomes" id="UP000254792"/>
    </source>
</evidence>
<dbReference type="Gene3D" id="3.10.25.10">
    <property type="entry name" value="Formyl transferase, C-terminal domain"/>
    <property type="match status" value="1"/>
</dbReference>
<dbReference type="InterPro" id="IPR036477">
    <property type="entry name" value="Formyl_transf_N_sf"/>
</dbReference>
<evidence type="ECO:0000256" key="2">
    <source>
        <dbReference type="ARBA" id="ARBA00010699"/>
    </source>
</evidence>
<name>A0A345Z3A4_9MOLU</name>